<dbReference type="GO" id="GO:0006508">
    <property type="term" value="P:proteolysis"/>
    <property type="evidence" value="ECO:0007669"/>
    <property type="project" value="UniProtKB-KW"/>
</dbReference>
<evidence type="ECO:0000256" key="8">
    <source>
        <dbReference type="SAM" id="SignalP"/>
    </source>
</evidence>
<dbReference type="GO" id="GO:0004197">
    <property type="term" value="F:cysteine-type endopeptidase activity"/>
    <property type="evidence" value="ECO:0007669"/>
    <property type="project" value="InterPro"/>
</dbReference>
<dbReference type="OMA" id="HPIRNQG"/>
<dbReference type="InterPro" id="IPR012599">
    <property type="entry name" value="Propeptide_C1A"/>
</dbReference>
<evidence type="ECO:0000313" key="10">
    <source>
        <dbReference type="EnsemblMetazoa" id="tetur28g01420.1"/>
    </source>
</evidence>
<feature type="domain" description="Peptidase C1A papain C-terminal" evidence="9">
    <location>
        <begin position="88"/>
        <end position="344"/>
    </location>
</feature>
<keyword evidence="5" id="KW-0788">Thiol protease</keyword>
<evidence type="ECO:0000313" key="11">
    <source>
        <dbReference type="Proteomes" id="UP000015104"/>
    </source>
</evidence>
<protein>
    <recommendedName>
        <fullName evidence="9">Peptidase C1A papain C-terminal domain-containing protein</fullName>
    </recommendedName>
</protein>
<dbReference type="InterPro" id="IPR000668">
    <property type="entry name" value="Peptidase_C1A_C"/>
</dbReference>
<gene>
    <name evidence="10" type="primary">107368859</name>
</gene>
<evidence type="ECO:0000256" key="2">
    <source>
        <dbReference type="ARBA" id="ARBA00022670"/>
    </source>
</evidence>
<evidence type="ECO:0000256" key="5">
    <source>
        <dbReference type="ARBA" id="ARBA00022807"/>
    </source>
</evidence>
<name>T1KZF4_TETUR</name>
<dbReference type="InterPro" id="IPR013128">
    <property type="entry name" value="Peptidase_C1A"/>
</dbReference>
<feature type="signal peptide" evidence="8">
    <location>
        <begin position="1"/>
        <end position="19"/>
    </location>
</feature>
<comment type="similarity">
    <text evidence="1">Belongs to the peptidase C1 family.</text>
</comment>
<evidence type="ECO:0000256" key="1">
    <source>
        <dbReference type="ARBA" id="ARBA00008455"/>
    </source>
</evidence>
<keyword evidence="4" id="KW-0378">Hydrolase</keyword>
<organism evidence="10 11">
    <name type="scientific">Tetranychus urticae</name>
    <name type="common">Two-spotted spider mite</name>
    <dbReference type="NCBI Taxonomy" id="32264"/>
    <lineage>
        <taxon>Eukaryota</taxon>
        <taxon>Metazoa</taxon>
        <taxon>Ecdysozoa</taxon>
        <taxon>Arthropoda</taxon>
        <taxon>Chelicerata</taxon>
        <taxon>Arachnida</taxon>
        <taxon>Acari</taxon>
        <taxon>Acariformes</taxon>
        <taxon>Trombidiformes</taxon>
        <taxon>Prostigmata</taxon>
        <taxon>Eleutherengona</taxon>
        <taxon>Raphignathae</taxon>
        <taxon>Tetranychoidea</taxon>
        <taxon>Tetranychidae</taxon>
        <taxon>Tetranychus</taxon>
    </lineage>
</organism>
<dbReference type="PRINTS" id="PR00705">
    <property type="entry name" value="PAPAIN"/>
</dbReference>
<dbReference type="OrthoDB" id="640249at2759"/>
<dbReference type="Pfam" id="PF00112">
    <property type="entry name" value="Peptidase_C1"/>
    <property type="match status" value="1"/>
</dbReference>
<dbReference type="Proteomes" id="UP000015104">
    <property type="component" value="Unassembled WGS sequence"/>
</dbReference>
<dbReference type="EMBL" id="CAEY01000739">
    <property type="status" value="NOT_ANNOTATED_CDS"/>
    <property type="molecule type" value="Genomic_DNA"/>
</dbReference>
<dbReference type="Gene3D" id="3.90.70.10">
    <property type="entry name" value="Cysteine proteinases"/>
    <property type="match status" value="1"/>
</dbReference>
<dbReference type="InterPro" id="IPR025661">
    <property type="entry name" value="Pept_asp_AS"/>
</dbReference>
<reference evidence="11" key="1">
    <citation type="submission" date="2011-08" db="EMBL/GenBank/DDBJ databases">
        <authorList>
            <person name="Rombauts S."/>
        </authorList>
    </citation>
    <scope>NUCLEOTIDE SEQUENCE</scope>
    <source>
        <strain evidence="11">London</strain>
    </source>
</reference>
<evidence type="ECO:0000256" key="3">
    <source>
        <dbReference type="ARBA" id="ARBA00022729"/>
    </source>
</evidence>
<reference evidence="10" key="2">
    <citation type="submission" date="2015-06" db="UniProtKB">
        <authorList>
            <consortium name="EnsemblMetazoa"/>
        </authorList>
    </citation>
    <scope>IDENTIFICATION</scope>
</reference>
<dbReference type="PANTHER" id="PTHR12411">
    <property type="entry name" value="CYSTEINE PROTEASE FAMILY C1-RELATED"/>
    <property type="match status" value="1"/>
</dbReference>
<keyword evidence="7" id="KW-1015">Disulfide bond</keyword>
<accession>T1KZF4</accession>
<dbReference type="PROSITE" id="PS00139">
    <property type="entry name" value="THIOL_PROTEASE_CYS"/>
    <property type="match status" value="1"/>
</dbReference>
<keyword evidence="3 8" id="KW-0732">Signal</keyword>
<keyword evidence="6" id="KW-0865">Zymogen</keyword>
<dbReference type="eggNOG" id="KOG1543">
    <property type="taxonomic scope" value="Eukaryota"/>
</dbReference>
<dbReference type="InterPro" id="IPR000169">
    <property type="entry name" value="Pept_cys_AS"/>
</dbReference>
<proteinExistence type="inferred from homology"/>
<dbReference type="SMART" id="SM00645">
    <property type="entry name" value="Pept_C1"/>
    <property type="match status" value="1"/>
</dbReference>
<evidence type="ECO:0000259" key="9">
    <source>
        <dbReference type="SMART" id="SM00645"/>
    </source>
</evidence>
<dbReference type="EnsemblMetazoa" id="tetur28g01420.1">
    <property type="protein sequence ID" value="tetur28g01420.1"/>
    <property type="gene ID" value="tetur28g01420"/>
</dbReference>
<dbReference type="InterPro" id="IPR038765">
    <property type="entry name" value="Papain-like_cys_pep_sf"/>
</dbReference>
<dbReference type="CDD" id="cd02620">
    <property type="entry name" value="Peptidase_C1A_CathepsinB"/>
    <property type="match status" value="1"/>
</dbReference>
<evidence type="ECO:0000256" key="6">
    <source>
        <dbReference type="ARBA" id="ARBA00023145"/>
    </source>
</evidence>
<keyword evidence="11" id="KW-1185">Reference proteome</keyword>
<evidence type="ECO:0000256" key="4">
    <source>
        <dbReference type="ARBA" id="ARBA00022801"/>
    </source>
</evidence>
<feature type="chain" id="PRO_5018619357" description="Peptidase C1A papain C-terminal domain-containing protein" evidence="8">
    <location>
        <begin position="20"/>
        <end position="350"/>
    </location>
</feature>
<dbReference type="AlphaFoldDB" id="T1KZF4"/>
<dbReference type="Pfam" id="PF08127">
    <property type="entry name" value="Propeptide_C1"/>
    <property type="match status" value="1"/>
</dbReference>
<keyword evidence="2" id="KW-0645">Protease</keyword>
<dbReference type="PROSITE" id="PS00640">
    <property type="entry name" value="THIOL_PROTEASE_ASN"/>
    <property type="match status" value="1"/>
</dbReference>
<sequence>MIEVLLLILLSSNLAELKAVERVFLDPGIDPLSDEMVNAINSLNTTWKAKRNFVGVSFDYVKGLLGVAPDDDVSLPEADNQIQIAEHIPERFDAREAWPYCSSISNIRDQGSCGSCWAVAAVGAMSDRICIASEGHHQVELSAEDLLACCSDCRDDCKAGYASRAWDYWEDYGIVTGGAFEGAGCKPYKYEPCKHNSTCPKGECFTISYCNESKAEKPICEKKCQPNYREDYEKDKYYGKKGKPIFGSRRAENIQTEVMTNGPVEASFSVYSDFFCYSSGVYQQKSNVYQGEHAVRIIGWGVENGVDYWLVANSWNTYWGDQGYFKILRGEDECNIETKIYFGTPILPDN</sequence>
<dbReference type="KEGG" id="tut:107368859"/>
<dbReference type="SUPFAM" id="SSF54001">
    <property type="entry name" value="Cysteine proteinases"/>
    <property type="match status" value="1"/>
</dbReference>
<dbReference type="FunFam" id="3.90.70.10:FF:000031">
    <property type="entry name" value="Cathepsin B"/>
    <property type="match status" value="1"/>
</dbReference>
<dbReference type="HOGENOM" id="CLU_012184_3_3_1"/>
<evidence type="ECO:0000256" key="7">
    <source>
        <dbReference type="ARBA" id="ARBA00023157"/>
    </source>
</evidence>